<dbReference type="AlphaFoldDB" id="A0A0E9LU98"/>
<evidence type="ECO:0000256" key="3">
    <source>
        <dbReference type="ARBA" id="ARBA00022723"/>
    </source>
</evidence>
<reference evidence="7 8" key="1">
    <citation type="journal article" date="2015" name="Microbes Environ.">
        <title>Distribution and evolution of nitrogen fixation genes in the phylum bacteroidetes.</title>
        <authorList>
            <person name="Inoue J."/>
            <person name="Oshima K."/>
            <person name="Suda W."/>
            <person name="Sakamoto M."/>
            <person name="Iino T."/>
            <person name="Noda S."/>
            <person name="Hongoh Y."/>
            <person name="Hattori M."/>
            <person name="Ohkuma M."/>
        </authorList>
    </citation>
    <scope>NUCLEOTIDE SEQUENCE [LARGE SCALE GENOMIC DNA]</scope>
    <source>
        <strain evidence="7">JCM 15548</strain>
    </source>
</reference>
<dbReference type="Gene3D" id="3.80.30.20">
    <property type="entry name" value="tm_1862 like domain"/>
    <property type="match status" value="1"/>
</dbReference>
<accession>A0A0E9LU98</accession>
<organism evidence="7 8">
    <name type="scientific">Geofilum rubicundum JCM 15548</name>
    <dbReference type="NCBI Taxonomy" id="1236989"/>
    <lineage>
        <taxon>Bacteria</taxon>
        <taxon>Pseudomonadati</taxon>
        <taxon>Bacteroidota</taxon>
        <taxon>Bacteroidia</taxon>
        <taxon>Marinilabiliales</taxon>
        <taxon>Marinilabiliaceae</taxon>
        <taxon>Geofilum</taxon>
    </lineage>
</organism>
<dbReference type="InterPro" id="IPR007197">
    <property type="entry name" value="rSAM"/>
</dbReference>
<evidence type="ECO:0000256" key="4">
    <source>
        <dbReference type="ARBA" id="ARBA00023004"/>
    </source>
</evidence>
<feature type="domain" description="Radical SAM core" evidence="6">
    <location>
        <begin position="340"/>
        <end position="571"/>
    </location>
</feature>
<dbReference type="InterPro" id="IPR023404">
    <property type="entry name" value="rSAM_horseshoe"/>
</dbReference>
<dbReference type="InterPro" id="IPR051198">
    <property type="entry name" value="BchE-like"/>
</dbReference>
<dbReference type="InterPro" id="IPR058240">
    <property type="entry name" value="rSAM_sf"/>
</dbReference>
<evidence type="ECO:0000313" key="8">
    <source>
        <dbReference type="Proteomes" id="UP000032900"/>
    </source>
</evidence>
<dbReference type="SFLD" id="SFLDS00029">
    <property type="entry name" value="Radical_SAM"/>
    <property type="match status" value="1"/>
</dbReference>
<dbReference type="SFLD" id="SFLDG01082">
    <property type="entry name" value="B12-binding_domain_containing"/>
    <property type="match status" value="1"/>
</dbReference>
<gene>
    <name evidence="7" type="ORF">JCM15548_1979</name>
</gene>
<keyword evidence="5" id="KW-0411">Iron-sulfur</keyword>
<dbReference type="PANTHER" id="PTHR43409">
    <property type="entry name" value="ANAEROBIC MAGNESIUM-PROTOPORPHYRIN IX MONOMETHYL ESTER CYCLASE-RELATED"/>
    <property type="match status" value="1"/>
</dbReference>
<evidence type="ECO:0000256" key="2">
    <source>
        <dbReference type="ARBA" id="ARBA00022691"/>
    </source>
</evidence>
<dbReference type="RefSeq" id="WP_062122561.1">
    <property type="nucleotide sequence ID" value="NZ_BAZW01000005.1"/>
</dbReference>
<keyword evidence="3" id="KW-0479">Metal-binding</keyword>
<dbReference type="PANTHER" id="PTHR43409:SF7">
    <property type="entry name" value="BLL1977 PROTEIN"/>
    <property type="match status" value="1"/>
</dbReference>
<comment type="cofactor">
    <cofactor evidence="1">
        <name>[4Fe-4S] cluster</name>
        <dbReference type="ChEBI" id="CHEBI:49883"/>
    </cofactor>
</comment>
<dbReference type="STRING" id="1236989.JCM15548_1979"/>
<dbReference type="InterPro" id="IPR006638">
    <property type="entry name" value="Elp3/MiaA/NifB-like_rSAM"/>
</dbReference>
<dbReference type="Pfam" id="PF04055">
    <property type="entry name" value="Radical_SAM"/>
    <property type="match status" value="1"/>
</dbReference>
<dbReference type="PROSITE" id="PS51918">
    <property type="entry name" value="RADICAL_SAM"/>
    <property type="match status" value="1"/>
</dbReference>
<keyword evidence="4" id="KW-0408">Iron</keyword>
<dbReference type="SMART" id="SM00729">
    <property type="entry name" value="Elp3"/>
    <property type="match status" value="1"/>
</dbReference>
<dbReference type="SUPFAM" id="SSF102114">
    <property type="entry name" value="Radical SAM enzymes"/>
    <property type="match status" value="1"/>
</dbReference>
<evidence type="ECO:0000256" key="5">
    <source>
        <dbReference type="ARBA" id="ARBA00023014"/>
    </source>
</evidence>
<sequence length="597" mass="67632">MKILLITPPLTQLNTPYPATPYLKGFLVEEGHQVHQADLGIELVNRLFSREGLQKLFQRVVVSRQTPAHLRQLLVDQQQYIHSIDAVMRFLQGLEPTLATRICHGEWLPQGERFKGMADPDWAFGALGTTEMAKHMATLYIEDLADFIQATIDPFFELSRYAEHLCLRLPHLKPLLTALSKPDSLLDEWLLELLEEKMRTSDPRLVCFSIPFPGNLMGAFRCSRHIRQHFPEVTVAWGGGYVTTELRQLSDPKVFDFAHFISLDDGEPALRALISYLEGNDDLPLCQTYHRATNGQILFHPKQPGHSIPFKQVPAPDYSDLPLHKYISLIEVANPMHKLWSDGRWNKLILAHGCYWAKCAFCDTSLPYINCFEALPASQICDYMEALMQQTGSSGFHFTDEAAPPRLLRELSREIIERKLVVSWWTNIRFEKTFDADLCRLMARAGCIAVSGGIEVASNRLLKYINKGVTVEQAFATAEHLTESGIMVHAYLMYGFPTQTEQETLEGLESVRQMFEAGVLQSAFWHRYAMTLHSPSGQHPHDYGADPLSQQTGTFANNELAFTDHQKIDFERLGQASIRPLTITCTVFAWIGRSGNG</sequence>
<dbReference type="GO" id="GO:0005829">
    <property type="term" value="C:cytosol"/>
    <property type="evidence" value="ECO:0007669"/>
    <property type="project" value="TreeGrafter"/>
</dbReference>
<keyword evidence="8" id="KW-1185">Reference proteome</keyword>
<evidence type="ECO:0000259" key="6">
    <source>
        <dbReference type="PROSITE" id="PS51918"/>
    </source>
</evidence>
<name>A0A0E9LU98_9BACT</name>
<protein>
    <recommendedName>
        <fullName evidence="6">Radical SAM core domain-containing protein</fullName>
    </recommendedName>
</protein>
<keyword evidence="2" id="KW-0949">S-adenosyl-L-methionine</keyword>
<dbReference type="EMBL" id="BAZW01000005">
    <property type="protein sequence ID" value="GAO28844.1"/>
    <property type="molecule type" value="Genomic_DNA"/>
</dbReference>
<evidence type="ECO:0000313" key="7">
    <source>
        <dbReference type="EMBL" id="GAO28844.1"/>
    </source>
</evidence>
<dbReference type="OrthoDB" id="9801424at2"/>
<dbReference type="Proteomes" id="UP000032900">
    <property type="component" value="Unassembled WGS sequence"/>
</dbReference>
<comment type="caution">
    <text evidence="7">The sequence shown here is derived from an EMBL/GenBank/DDBJ whole genome shotgun (WGS) entry which is preliminary data.</text>
</comment>
<dbReference type="GO" id="GO:0046872">
    <property type="term" value="F:metal ion binding"/>
    <property type="evidence" value="ECO:0007669"/>
    <property type="project" value="UniProtKB-KW"/>
</dbReference>
<dbReference type="GO" id="GO:0051536">
    <property type="term" value="F:iron-sulfur cluster binding"/>
    <property type="evidence" value="ECO:0007669"/>
    <property type="project" value="UniProtKB-KW"/>
</dbReference>
<proteinExistence type="predicted"/>
<dbReference type="GO" id="GO:0003824">
    <property type="term" value="F:catalytic activity"/>
    <property type="evidence" value="ECO:0007669"/>
    <property type="project" value="InterPro"/>
</dbReference>
<evidence type="ECO:0000256" key="1">
    <source>
        <dbReference type="ARBA" id="ARBA00001966"/>
    </source>
</evidence>